<keyword evidence="4" id="KW-0472">Membrane</keyword>
<feature type="transmembrane region" description="Helical" evidence="4">
    <location>
        <begin position="6"/>
        <end position="26"/>
    </location>
</feature>
<gene>
    <name evidence="5" type="ORF">IAC74_06450</name>
</gene>
<evidence type="ECO:0000256" key="1">
    <source>
        <dbReference type="ARBA" id="ARBA00006739"/>
    </source>
</evidence>
<feature type="transmembrane region" description="Helical" evidence="4">
    <location>
        <begin position="299"/>
        <end position="323"/>
    </location>
</feature>
<reference evidence="5" key="2">
    <citation type="journal article" date="2021" name="PeerJ">
        <title>Extensive microbial diversity within the chicken gut microbiome revealed by metagenomics and culture.</title>
        <authorList>
            <person name="Gilroy R."/>
            <person name="Ravi A."/>
            <person name="Getino M."/>
            <person name="Pursley I."/>
            <person name="Horton D.L."/>
            <person name="Alikhan N.F."/>
            <person name="Baker D."/>
            <person name="Gharbi K."/>
            <person name="Hall N."/>
            <person name="Watson M."/>
            <person name="Adriaenssens E.M."/>
            <person name="Foster-Nyarko E."/>
            <person name="Jarju S."/>
            <person name="Secka A."/>
            <person name="Antonio M."/>
            <person name="Oren A."/>
            <person name="Chaudhuri R.R."/>
            <person name="La Ragione R."/>
            <person name="Hildebrand F."/>
            <person name="Pallen M.J."/>
        </authorList>
    </citation>
    <scope>NUCLEOTIDE SEQUENCE</scope>
    <source>
        <strain evidence="5">4920</strain>
    </source>
</reference>
<dbReference type="PANTHER" id="PTHR43630">
    <property type="entry name" value="POLY-BETA-1,6-N-ACETYL-D-GLUCOSAMINE SYNTHASE"/>
    <property type="match status" value="1"/>
</dbReference>
<name>A0A9D1NID9_9FIRM</name>
<dbReference type="CDD" id="cd06438">
    <property type="entry name" value="EpsO_like"/>
    <property type="match status" value="1"/>
</dbReference>
<dbReference type="EMBL" id="DVOF01000189">
    <property type="protein sequence ID" value="HIV03199.1"/>
    <property type="molecule type" value="Genomic_DNA"/>
</dbReference>
<dbReference type="AlphaFoldDB" id="A0A9D1NID9"/>
<dbReference type="SUPFAM" id="SSF53448">
    <property type="entry name" value="Nucleotide-diphospho-sugar transferases"/>
    <property type="match status" value="1"/>
</dbReference>
<organism evidence="5 6">
    <name type="scientific">Candidatus Aphodoplasma excrementigallinarum</name>
    <dbReference type="NCBI Taxonomy" id="2840673"/>
    <lineage>
        <taxon>Bacteria</taxon>
        <taxon>Bacillati</taxon>
        <taxon>Bacillota</taxon>
        <taxon>Clostridia</taxon>
        <taxon>Eubacteriales</taxon>
        <taxon>Candidatus Aphodoplasma</taxon>
    </lineage>
</organism>
<dbReference type="GO" id="GO:0016757">
    <property type="term" value="F:glycosyltransferase activity"/>
    <property type="evidence" value="ECO:0007669"/>
    <property type="project" value="UniProtKB-KW"/>
</dbReference>
<dbReference type="Proteomes" id="UP000886743">
    <property type="component" value="Unassembled WGS sequence"/>
</dbReference>
<proteinExistence type="inferred from homology"/>
<dbReference type="Pfam" id="PF13641">
    <property type="entry name" value="Glyco_tranf_2_3"/>
    <property type="match status" value="1"/>
</dbReference>
<dbReference type="Gene3D" id="3.90.550.10">
    <property type="entry name" value="Spore Coat Polysaccharide Biosynthesis Protein SpsA, Chain A"/>
    <property type="match status" value="1"/>
</dbReference>
<evidence type="ECO:0000313" key="5">
    <source>
        <dbReference type="EMBL" id="HIV03199.1"/>
    </source>
</evidence>
<sequence length="417" mass="47571">MYTVIYAVGTCVMIALYAYGFFYLYTALHAYKRIPKIPVSDVKKRFAVLIPARNERGVIASLIDTLKKQNYPDDLYDIIVVPNNCTDDTEQVAEKAGATIMTCRRSVKSKGEVLSDVFDQLVHEHGTEYDAVLIFDADNLVHPEFLTKMNDALMSGAKVAQGYRDSKNPSDTWISGCHSVYYYIVNGFFDRARMALGWSAALNGTGFMISMELLKEHPFETYSMTEDIEYTSIVISDYKEKILWVPEAITYDEQPLLFSESVTQRRRWTVGTVQCFKRYAGRLLKNTWKDKNMSCFDMFVLYSAPYMQIAGLVPVLMTVAAFIHMTILSIVEQYLLLFLGGSILSTLGAYAATMVAVCLVLKLEHKPIRTHWKAVFGFGFFLLSWLPIGIWSLIRPKCHWREIKHTRSVDLDELINN</sequence>
<comment type="caution">
    <text evidence="5">The sequence shown here is derived from an EMBL/GenBank/DDBJ whole genome shotgun (WGS) entry which is preliminary data.</text>
</comment>
<protein>
    <submittedName>
        <fullName evidence="5">Glycosyltransferase family 2 protein</fullName>
    </submittedName>
</protein>
<evidence type="ECO:0000256" key="4">
    <source>
        <dbReference type="SAM" id="Phobius"/>
    </source>
</evidence>
<dbReference type="InterPro" id="IPR029044">
    <property type="entry name" value="Nucleotide-diphossugar_trans"/>
</dbReference>
<feature type="transmembrane region" description="Helical" evidence="4">
    <location>
        <begin position="375"/>
        <end position="394"/>
    </location>
</feature>
<evidence type="ECO:0000313" key="6">
    <source>
        <dbReference type="Proteomes" id="UP000886743"/>
    </source>
</evidence>
<keyword evidence="4" id="KW-1133">Transmembrane helix</keyword>
<keyword evidence="4" id="KW-0812">Transmembrane</keyword>
<comment type="similarity">
    <text evidence="1">Belongs to the glycosyltransferase 2 family.</text>
</comment>
<evidence type="ECO:0000256" key="2">
    <source>
        <dbReference type="ARBA" id="ARBA00022676"/>
    </source>
</evidence>
<feature type="transmembrane region" description="Helical" evidence="4">
    <location>
        <begin position="335"/>
        <end position="363"/>
    </location>
</feature>
<dbReference type="PANTHER" id="PTHR43630:SF1">
    <property type="entry name" value="POLY-BETA-1,6-N-ACETYL-D-GLUCOSAMINE SYNTHASE"/>
    <property type="match status" value="1"/>
</dbReference>
<keyword evidence="2" id="KW-0328">Glycosyltransferase</keyword>
<keyword evidence="3" id="KW-0808">Transferase</keyword>
<reference evidence="5" key="1">
    <citation type="submission" date="2020-10" db="EMBL/GenBank/DDBJ databases">
        <authorList>
            <person name="Gilroy R."/>
        </authorList>
    </citation>
    <scope>NUCLEOTIDE SEQUENCE</scope>
    <source>
        <strain evidence="5">4920</strain>
    </source>
</reference>
<evidence type="ECO:0000256" key="3">
    <source>
        <dbReference type="ARBA" id="ARBA00022679"/>
    </source>
</evidence>
<accession>A0A9D1NID9</accession>